<proteinExistence type="predicted"/>
<reference evidence="2" key="1">
    <citation type="submission" date="2020-10" db="EMBL/GenBank/DDBJ databases">
        <authorList>
            <person name="Gilroy R."/>
        </authorList>
    </citation>
    <scope>NUCLEOTIDE SEQUENCE</scope>
    <source>
        <strain evidence="2">CHK197-8231</strain>
    </source>
</reference>
<sequence>MHQPKIQVNISGEEKNKSEIVYNNVIDQMEDMKMTKAEQVQYLKTKVAALEVETRNKLTMWALIAIGFALMCLGLFFMYIDYDVLGIITVLGTFAGVIYRLIMVFKSNMNIAKDDNYDKIEQLRRMLSGYIK</sequence>
<feature type="transmembrane region" description="Helical" evidence="1">
    <location>
        <begin position="58"/>
        <end position="78"/>
    </location>
</feature>
<evidence type="ECO:0000313" key="3">
    <source>
        <dbReference type="Proteomes" id="UP000824087"/>
    </source>
</evidence>
<gene>
    <name evidence="2" type="ORF">IAD49_01280</name>
</gene>
<keyword evidence="1" id="KW-0812">Transmembrane</keyword>
<protein>
    <submittedName>
        <fullName evidence="2">Uncharacterized protein</fullName>
    </submittedName>
</protein>
<keyword evidence="1" id="KW-0472">Membrane</keyword>
<comment type="caution">
    <text evidence="2">The sequence shown here is derived from an EMBL/GenBank/DDBJ whole genome shotgun (WGS) entry which is preliminary data.</text>
</comment>
<organism evidence="2 3">
    <name type="scientific">Candidatus Fimihabitans intestinipullorum</name>
    <dbReference type="NCBI Taxonomy" id="2840820"/>
    <lineage>
        <taxon>Bacteria</taxon>
        <taxon>Bacillati</taxon>
        <taxon>Mycoplasmatota</taxon>
        <taxon>Mycoplasmatota incertae sedis</taxon>
        <taxon>Candidatus Fimihabitans</taxon>
    </lineage>
</organism>
<reference evidence="2" key="2">
    <citation type="journal article" date="2021" name="PeerJ">
        <title>Extensive microbial diversity within the chicken gut microbiome revealed by metagenomics and culture.</title>
        <authorList>
            <person name="Gilroy R."/>
            <person name="Ravi A."/>
            <person name="Getino M."/>
            <person name="Pursley I."/>
            <person name="Horton D.L."/>
            <person name="Alikhan N.F."/>
            <person name="Baker D."/>
            <person name="Gharbi K."/>
            <person name="Hall N."/>
            <person name="Watson M."/>
            <person name="Adriaenssens E.M."/>
            <person name="Foster-Nyarko E."/>
            <person name="Jarju S."/>
            <person name="Secka A."/>
            <person name="Antonio M."/>
            <person name="Oren A."/>
            <person name="Chaudhuri R.R."/>
            <person name="La Ragione R."/>
            <person name="Hildebrand F."/>
            <person name="Pallen M.J."/>
        </authorList>
    </citation>
    <scope>NUCLEOTIDE SEQUENCE</scope>
    <source>
        <strain evidence="2">CHK197-8231</strain>
    </source>
</reference>
<dbReference type="AlphaFoldDB" id="A0A9D1L334"/>
<name>A0A9D1L334_9BACT</name>
<evidence type="ECO:0000256" key="1">
    <source>
        <dbReference type="SAM" id="Phobius"/>
    </source>
</evidence>
<feature type="transmembrane region" description="Helical" evidence="1">
    <location>
        <begin position="84"/>
        <end position="102"/>
    </location>
</feature>
<dbReference type="Proteomes" id="UP000824087">
    <property type="component" value="Unassembled WGS sequence"/>
</dbReference>
<keyword evidence="1" id="KW-1133">Transmembrane helix</keyword>
<accession>A0A9D1L334</accession>
<dbReference type="EMBL" id="DVML01000008">
    <property type="protein sequence ID" value="HIU22191.1"/>
    <property type="molecule type" value="Genomic_DNA"/>
</dbReference>
<evidence type="ECO:0000313" key="2">
    <source>
        <dbReference type="EMBL" id="HIU22191.1"/>
    </source>
</evidence>